<name>A0A3P7IW94_STRVU</name>
<dbReference type="EMBL" id="UYYB01094524">
    <property type="protein sequence ID" value="VDM74546.1"/>
    <property type="molecule type" value="Genomic_DNA"/>
</dbReference>
<evidence type="ECO:0000256" key="1">
    <source>
        <dbReference type="SAM" id="SignalP"/>
    </source>
</evidence>
<dbReference type="PANTHER" id="PTHR19134">
    <property type="entry name" value="RECEPTOR-TYPE TYROSINE-PROTEIN PHOSPHATASE"/>
    <property type="match status" value="1"/>
</dbReference>
<dbReference type="InterPro" id="IPR029021">
    <property type="entry name" value="Prot-tyrosine_phosphatase-like"/>
</dbReference>
<keyword evidence="4" id="KW-1185">Reference proteome</keyword>
<evidence type="ECO:0000313" key="4">
    <source>
        <dbReference type="Proteomes" id="UP000270094"/>
    </source>
</evidence>
<dbReference type="PANTHER" id="PTHR19134:SF527">
    <property type="entry name" value="TYROSINE-PROTEIN PHOSPHATASE NON-RECEPTOR TYPE 7"/>
    <property type="match status" value="1"/>
</dbReference>
<dbReference type="PROSITE" id="PS50055">
    <property type="entry name" value="TYR_PHOSPHATASE_PTP"/>
    <property type="match status" value="1"/>
</dbReference>
<reference evidence="3 4" key="1">
    <citation type="submission" date="2018-11" db="EMBL/GenBank/DDBJ databases">
        <authorList>
            <consortium name="Pathogen Informatics"/>
        </authorList>
    </citation>
    <scope>NUCLEOTIDE SEQUENCE [LARGE SCALE GENOMIC DNA]</scope>
</reference>
<dbReference type="Pfam" id="PF00102">
    <property type="entry name" value="Y_phosphatase"/>
    <property type="match status" value="1"/>
</dbReference>
<gene>
    <name evidence="3" type="ORF">SVUK_LOCUS9544</name>
</gene>
<evidence type="ECO:0000259" key="2">
    <source>
        <dbReference type="PROSITE" id="PS50055"/>
    </source>
</evidence>
<sequence>MQITFLVVLSLTNSSLLKPPWATLLVRAETEQCATLGYLTMQFALDDFWRMVWQEKAPYIFMLIGRKDKERCAEYWPRYGGTAPQRQETETLNVCGLHISNVGVSSTRDPVFRVTYIRIVNDSGEEVSLK</sequence>
<organism evidence="3 4">
    <name type="scientific">Strongylus vulgaris</name>
    <name type="common">Blood worm</name>
    <dbReference type="NCBI Taxonomy" id="40348"/>
    <lineage>
        <taxon>Eukaryota</taxon>
        <taxon>Metazoa</taxon>
        <taxon>Ecdysozoa</taxon>
        <taxon>Nematoda</taxon>
        <taxon>Chromadorea</taxon>
        <taxon>Rhabditida</taxon>
        <taxon>Rhabditina</taxon>
        <taxon>Rhabditomorpha</taxon>
        <taxon>Strongyloidea</taxon>
        <taxon>Strongylidae</taxon>
        <taxon>Strongylus</taxon>
    </lineage>
</organism>
<dbReference type="InterPro" id="IPR050348">
    <property type="entry name" value="Protein-Tyr_Phosphatase"/>
</dbReference>
<dbReference type="SUPFAM" id="SSF52799">
    <property type="entry name" value="(Phosphotyrosine protein) phosphatases II"/>
    <property type="match status" value="1"/>
</dbReference>
<feature type="domain" description="Tyrosine-protein phosphatase" evidence="2">
    <location>
        <begin position="1"/>
        <end position="80"/>
    </location>
</feature>
<dbReference type="AlphaFoldDB" id="A0A3P7IW94"/>
<dbReference type="Proteomes" id="UP000270094">
    <property type="component" value="Unassembled WGS sequence"/>
</dbReference>
<dbReference type="InterPro" id="IPR000242">
    <property type="entry name" value="PTP_cat"/>
</dbReference>
<dbReference type="OrthoDB" id="5867707at2759"/>
<feature type="signal peptide" evidence="1">
    <location>
        <begin position="1"/>
        <end position="17"/>
    </location>
</feature>
<evidence type="ECO:0000313" key="3">
    <source>
        <dbReference type="EMBL" id="VDM74546.1"/>
    </source>
</evidence>
<keyword evidence="1" id="KW-0732">Signal</keyword>
<dbReference type="Gene3D" id="3.90.190.10">
    <property type="entry name" value="Protein tyrosine phosphatase superfamily"/>
    <property type="match status" value="1"/>
</dbReference>
<accession>A0A3P7IW94</accession>
<feature type="chain" id="PRO_5018229324" description="Tyrosine-protein phosphatase domain-containing protein" evidence="1">
    <location>
        <begin position="18"/>
        <end position="130"/>
    </location>
</feature>
<proteinExistence type="predicted"/>
<dbReference type="GO" id="GO:0004725">
    <property type="term" value="F:protein tyrosine phosphatase activity"/>
    <property type="evidence" value="ECO:0007669"/>
    <property type="project" value="InterPro"/>
</dbReference>
<protein>
    <recommendedName>
        <fullName evidence="2">Tyrosine-protein phosphatase domain-containing protein</fullName>
    </recommendedName>
</protein>